<sequence>MFFDIKTVAVTLFASIALVKAVSPFEPFFERGFDDDEFDLAAREYDDAGLTARSHIDAALSSLTTRALLNELNDRLERRGKLSAAEQAREDAIKRCKKILANAAGKTIHPNAVYPLEECLKKLFDLEGAMPVANWKVSAKA</sequence>
<dbReference type="AlphaFoldDB" id="A0A4Y7SHR0"/>
<feature type="signal peptide" evidence="1">
    <location>
        <begin position="1"/>
        <end position="21"/>
    </location>
</feature>
<evidence type="ECO:0000256" key="1">
    <source>
        <dbReference type="SAM" id="SignalP"/>
    </source>
</evidence>
<gene>
    <name evidence="2" type="ORF">FA13DRAFT_1779670</name>
</gene>
<reference evidence="2 3" key="1">
    <citation type="journal article" date="2019" name="Nat. Ecol. Evol.">
        <title>Megaphylogeny resolves global patterns of mushroom evolution.</title>
        <authorList>
            <person name="Varga T."/>
            <person name="Krizsan K."/>
            <person name="Foldi C."/>
            <person name="Dima B."/>
            <person name="Sanchez-Garcia M."/>
            <person name="Sanchez-Ramirez S."/>
            <person name="Szollosi G.J."/>
            <person name="Szarkandi J.G."/>
            <person name="Papp V."/>
            <person name="Albert L."/>
            <person name="Andreopoulos W."/>
            <person name="Angelini C."/>
            <person name="Antonin V."/>
            <person name="Barry K.W."/>
            <person name="Bougher N.L."/>
            <person name="Buchanan P."/>
            <person name="Buyck B."/>
            <person name="Bense V."/>
            <person name="Catcheside P."/>
            <person name="Chovatia M."/>
            <person name="Cooper J."/>
            <person name="Damon W."/>
            <person name="Desjardin D."/>
            <person name="Finy P."/>
            <person name="Geml J."/>
            <person name="Haridas S."/>
            <person name="Hughes K."/>
            <person name="Justo A."/>
            <person name="Karasinski D."/>
            <person name="Kautmanova I."/>
            <person name="Kiss B."/>
            <person name="Kocsube S."/>
            <person name="Kotiranta H."/>
            <person name="LaButti K.M."/>
            <person name="Lechner B.E."/>
            <person name="Liimatainen K."/>
            <person name="Lipzen A."/>
            <person name="Lukacs Z."/>
            <person name="Mihaltcheva S."/>
            <person name="Morgado L.N."/>
            <person name="Niskanen T."/>
            <person name="Noordeloos M.E."/>
            <person name="Ohm R.A."/>
            <person name="Ortiz-Santana B."/>
            <person name="Ovrebo C."/>
            <person name="Racz N."/>
            <person name="Riley R."/>
            <person name="Savchenko A."/>
            <person name="Shiryaev A."/>
            <person name="Soop K."/>
            <person name="Spirin V."/>
            <person name="Szebenyi C."/>
            <person name="Tomsovsky M."/>
            <person name="Tulloss R.E."/>
            <person name="Uehling J."/>
            <person name="Grigoriev I.V."/>
            <person name="Vagvolgyi C."/>
            <person name="Papp T."/>
            <person name="Martin F.M."/>
            <person name="Miettinen O."/>
            <person name="Hibbett D.S."/>
            <person name="Nagy L.G."/>
        </authorList>
    </citation>
    <scope>NUCLEOTIDE SEQUENCE [LARGE SCALE GENOMIC DNA]</scope>
    <source>
        <strain evidence="2 3">FP101781</strain>
    </source>
</reference>
<keyword evidence="1" id="KW-0732">Signal</keyword>
<keyword evidence="3" id="KW-1185">Reference proteome</keyword>
<organism evidence="2 3">
    <name type="scientific">Coprinellus micaceus</name>
    <name type="common">Glistening ink-cap mushroom</name>
    <name type="synonym">Coprinus micaceus</name>
    <dbReference type="NCBI Taxonomy" id="71717"/>
    <lineage>
        <taxon>Eukaryota</taxon>
        <taxon>Fungi</taxon>
        <taxon>Dikarya</taxon>
        <taxon>Basidiomycota</taxon>
        <taxon>Agaricomycotina</taxon>
        <taxon>Agaricomycetes</taxon>
        <taxon>Agaricomycetidae</taxon>
        <taxon>Agaricales</taxon>
        <taxon>Agaricineae</taxon>
        <taxon>Psathyrellaceae</taxon>
        <taxon>Coprinellus</taxon>
    </lineage>
</organism>
<dbReference type="OrthoDB" id="3083640at2759"/>
<proteinExistence type="predicted"/>
<dbReference type="Proteomes" id="UP000298030">
    <property type="component" value="Unassembled WGS sequence"/>
</dbReference>
<name>A0A4Y7SHR0_COPMI</name>
<protein>
    <submittedName>
        <fullName evidence="2">Uncharacterized protein</fullName>
    </submittedName>
</protein>
<dbReference type="EMBL" id="QPFP01000132">
    <property type="protein sequence ID" value="TEB20748.1"/>
    <property type="molecule type" value="Genomic_DNA"/>
</dbReference>
<feature type="chain" id="PRO_5021369044" evidence="1">
    <location>
        <begin position="22"/>
        <end position="141"/>
    </location>
</feature>
<accession>A0A4Y7SHR0</accession>
<evidence type="ECO:0000313" key="3">
    <source>
        <dbReference type="Proteomes" id="UP000298030"/>
    </source>
</evidence>
<evidence type="ECO:0000313" key="2">
    <source>
        <dbReference type="EMBL" id="TEB20748.1"/>
    </source>
</evidence>
<comment type="caution">
    <text evidence="2">The sequence shown here is derived from an EMBL/GenBank/DDBJ whole genome shotgun (WGS) entry which is preliminary data.</text>
</comment>